<organism evidence="1 2">
    <name type="scientific">Natronocella acetinitrilica</name>
    <dbReference type="NCBI Taxonomy" id="414046"/>
    <lineage>
        <taxon>Bacteria</taxon>
        <taxon>Pseudomonadati</taxon>
        <taxon>Pseudomonadota</taxon>
        <taxon>Gammaproteobacteria</taxon>
        <taxon>Chromatiales</taxon>
        <taxon>Ectothiorhodospiraceae</taxon>
        <taxon>Natronocella</taxon>
    </lineage>
</organism>
<protein>
    <submittedName>
        <fullName evidence="1">Uncharacterized protein</fullName>
    </submittedName>
</protein>
<accession>A0AAE3G224</accession>
<keyword evidence="2" id="KW-1185">Reference proteome</keyword>
<dbReference type="EMBL" id="JALJXV010000003">
    <property type="protein sequence ID" value="MCP1674154.1"/>
    <property type="molecule type" value="Genomic_DNA"/>
</dbReference>
<evidence type="ECO:0000313" key="1">
    <source>
        <dbReference type="EMBL" id="MCP1674154.1"/>
    </source>
</evidence>
<reference evidence="1" key="1">
    <citation type="submission" date="2022-03" db="EMBL/GenBank/DDBJ databases">
        <title>Genomic Encyclopedia of Type Strains, Phase III (KMG-III): the genomes of soil and plant-associated and newly described type strains.</title>
        <authorList>
            <person name="Whitman W."/>
        </authorList>
    </citation>
    <scope>NUCLEOTIDE SEQUENCE</scope>
    <source>
        <strain evidence="1">ANL 6-2</strain>
    </source>
</reference>
<dbReference type="Proteomes" id="UP001205843">
    <property type="component" value="Unassembled WGS sequence"/>
</dbReference>
<dbReference type="RefSeq" id="WP_253475863.1">
    <property type="nucleotide sequence ID" value="NZ_JALJXV010000003.1"/>
</dbReference>
<proteinExistence type="predicted"/>
<evidence type="ECO:0000313" key="2">
    <source>
        <dbReference type="Proteomes" id="UP001205843"/>
    </source>
</evidence>
<comment type="caution">
    <text evidence="1">The sequence shown here is derived from an EMBL/GenBank/DDBJ whole genome shotgun (WGS) entry which is preliminary data.</text>
</comment>
<dbReference type="AlphaFoldDB" id="A0AAE3G224"/>
<name>A0AAE3G224_9GAMM</name>
<gene>
    <name evidence="1" type="ORF">J2T57_001256</name>
</gene>
<sequence>MSQQKVAYAASTEADVKTPELTVAWRRGGKARYEFASPDSEKKTGLTRAEDPRVRIADIDDDAAARIANAGVQRRCADGRCARVFVAVEKGGCAPKYCPDCRGRVRREKKSRFLRRT</sequence>